<evidence type="ECO:0000256" key="7">
    <source>
        <dbReference type="ARBA" id="ARBA00022989"/>
    </source>
</evidence>
<evidence type="ECO:0000313" key="14">
    <source>
        <dbReference type="EMBL" id="EJU04681.1"/>
    </source>
</evidence>
<dbReference type="RefSeq" id="XP_040631575.1">
    <property type="nucleotide sequence ID" value="XM_040771895.1"/>
</dbReference>
<evidence type="ECO:0000256" key="1">
    <source>
        <dbReference type="ARBA" id="ARBA00004477"/>
    </source>
</evidence>
<evidence type="ECO:0000256" key="13">
    <source>
        <dbReference type="SAM" id="Phobius"/>
    </source>
</evidence>
<evidence type="ECO:0000256" key="4">
    <source>
        <dbReference type="ARBA" id="ARBA00022692"/>
    </source>
</evidence>
<dbReference type="GO" id="GO:0030674">
    <property type="term" value="F:protein-macromolecule adaptor activity"/>
    <property type="evidence" value="ECO:0007669"/>
    <property type="project" value="TreeGrafter"/>
</dbReference>
<dbReference type="Pfam" id="PF03694">
    <property type="entry name" value="Erg28"/>
    <property type="match status" value="1"/>
</dbReference>
<evidence type="ECO:0000256" key="6">
    <source>
        <dbReference type="ARBA" id="ARBA00022955"/>
    </source>
</evidence>
<evidence type="ECO:0000256" key="9">
    <source>
        <dbReference type="ARBA" id="ARBA00023098"/>
    </source>
</evidence>
<keyword evidence="4 13" id="KW-0812">Transmembrane</keyword>
<evidence type="ECO:0000256" key="5">
    <source>
        <dbReference type="ARBA" id="ARBA00022824"/>
    </source>
</evidence>
<keyword evidence="6" id="KW-0752">Steroid biosynthesis</keyword>
<evidence type="ECO:0000256" key="8">
    <source>
        <dbReference type="ARBA" id="ARBA00023011"/>
    </source>
</evidence>
<feature type="transmembrane region" description="Helical" evidence="13">
    <location>
        <begin position="111"/>
        <end position="133"/>
    </location>
</feature>
<dbReference type="HOGENOM" id="CLU_114589_0_0_1"/>
<evidence type="ECO:0000313" key="15">
    <source>
        <dbReference type="Proteomes" id="UP000030653"/>
    </source>
</evidence>
<dbReference type="EMBL" id="JH795857">
    <property type="protein sequence ID" value="EJU04681.1"/>
    <property type="molecule type" value="Genomic_DNA"/>
</dbReference>
<evidence type="ECO:0000256" key="12">
    <source>
        <dbReference type="ARBA" id="ARBA00023221"/>
    </source>
</evidence>
<evidence type="ECO:0000256" key="3">
    <source>
        <dbReference type="ARBA" id="ARBA00022516"/>
    </source>
</evidence>
<proteinExistence type="inferred from homology"/>
<gene>
    <name evidence="14" type="ORF">DACRYDRAFT_20335</name>
</gene>
<keyword evidence="15" id="KW-1185">Reference proteome</keyword>
<dbReference type="PANTHER" id="PTHR15451">
    <property type="entry name" value="ERGOSTEROL BIOSYNTHETIC PROTEIN 28-RELATED"/>
    <property type="match status" value="1"/>
</dbReference>
<keyword evidence="10 13" id="KW-0472">Membrane</keyword>
<dbReference type="AlphaFoldDB" id="M5G394"/>
<evidence type="ECO:0000256" key="10">
    <source>
        <dbReference type="ARBA" id="ARBA00023136"/>
    </source>
</evidence>
<protein>
    <submittedName>
        <fullName evidence="14">Erg28-domain-containing protein</fullName>
    </submittedName>
</protein>
<dbReference type="GO" id="GO:0016126">
    <property type="term" value="P:sterol biosynthetic process"/>
    <property type="evidence" value="ECO:0007669"/>
    <property type="project" value="UniProtKB-KW"/>
</dbReference>
<keyword evidence="12" id="KW-0753">Steroid metabolism</keyword>
<keyword evidence="8" id="KW-0756">Sterol biosynthesis</keyword>
<comment type="similarity">
    <text evidence="2">Belongs to the ERG28 family.</text>
</comment>
<accession>M5G394</accession>
<dbReference type="PANTHER" id="PTHR15451:SF19">
    <property type="entry name" value="ERGOSTEROL BIOSYNTHETIC PROTEIN 28 HOMOLOG"/>
    <property type="match status" value="1"/>
</dbReference>
<comment type="subcellular location">
    <subcellularLocation>
        <location evidence="1">Endoplasmic reticulum membrane</location>
        <topology evidence="1">Multi-pass membrane protein</topology>
    </subcellularLocation>
</comment>
<sequence>MEHVQEFVTKYLPIPSLLPAWTLLVGTTAIINGLQNFLGDSGSKLVYIKGAKKGLVNPLQARNFGLWTLTAGVVRLYAAYNITNAAVYDIAIATYVIAAVHFFTELLVFGTCGLTGGAISPIVVASSSLFWMISQRAFYLGG</sequence>
<keyword evidence="3" id="KW-0444">Lipid biosynthesis</keyword>
<dbReference type="GO" id="GO:0005789">
    <property type="term" value="C:endoplasmic reticulum membrane"/>
    <property type="evidence" value="ECO:0007669"/>
    <property type="project" value="UniProtKB-SubCell"/>
</dbReference>
<dbReference type="GeneID" id="63686957"/>
<feature type="transmembrane region" description="Helical" evidence="13">
    <location>
        <begin position="20"/>
        <end position="38"/>
    </location>
</feature>
<reference evidence="14 15" key="1">
    <citation type="journal article" date="2012" name="Science">
        <title>The Paleozoic origin of enzymatic lignin decomposition reconstructed from 31 fungal genomes.</title>
        <authorList>
            <person name="Floudas D."/>
            <person name="Binder M."/>
            <person name="Riley R."/>
            <person name="Barry K."/>
            <person name="Blanchette R.A."/>
            <person name="Henrissat B."/>
            <person name="Martinez A.T."/>
            <person name="Otillar R."/>
            <person name="Spatafora J.W."/>
            <person name="Yadav J.S."/>
            <person name="Aerts A."/>
            <person name="Benoit I."/>
            <person name="Boyd A."/>
            <person name="Carlson A."/>
            <person name="Copeland A."/>
            <person name="Coutinho P.M."/>
            <person name="de Vries R.P."/>
            <person name="Ferreira P."/>
            <person name="Findley K."/>
            <person name="Foster B."/>
            <person name="Gaskell J."/>
            <person name="Glotzer D."/>
            <person name="Gorecki P."/>
            <person name="Heitman J."/>
            <person name="Hesse C."/>
            <person name="Hori C."/>
            <person name="Igarashi K."/>
            <person name="Jurgens J.A."/>
            <person name="Kallen N."/>
            <person name="Kersten P."/>
            <person name="Kohler A."/>
            <person name="Kuees U."/>
            <person name="Kumar T.K.A."/>
            <person name="Kuo A."/>
            <person name="LaButti K."/>
            <person name="Larrondo L.F."/>
            <person name="Lindquist E."/>
            <person name="Ling A."/>
            <person name="Lombard V."/>
            <person name="Lucas S."/>
            <person name="Lundell T."/>
            <person name="Martin R."/>
            <person name="McLaughlin D.J."/>
            <person name="Morgenstern I."/>
            <person name="Morin E."/>
            <person name="Murat C."/>
            <person name="Nagy L.G."/>
            <person name="Nolan M."/>
            <person name="Ohm R.A."/>
            <person name="Patyshakuliyeva A."/>
            <person name="Rokas A."/>
            <person name="Ruiz-Duenas F.J."/>
            <person name="Sabat G."/>
            <person name="Salamov A."/>
            <person name="Samejima M."/>
            <person name="Schmutz J."/>
            <person name="Slot J.C."/>
            <person name="St John F."/>
            <person name="Stenlid J."/>
            <person name="Sun H."/>
            <person name="Sun S."/>
            <person name="Syed K."/>
            <person name="Tsang A."/>
            <person name="Wiebenga A."/>
            <person name="Young D."/>
            <person name="Pisabarro A."/>
            <person name="Eastwood D.C."/>
            <person name="Martin F."/>
            <person name="Cullen D."/>
            <person name="Grigoriev I.V."/>
            <person name="Hibbett D.S."/>
        </authorList>
    </citation>
    <scope>NUCLEOTIDE SEQUENCE [LARGE SCALE GENOMIC DNA]</scope>
    <source>
        <strain evidence="14 15">DJM-731 SS1</strain>
    </source>
</reference>
<name>M5G394_DACPD</name>
<dbReference type="OMA" id="AYAAFHI"/>
<dbReference type="OrthoDB" id="6485510at2759"/>
<dbReference type="Proteomes" id="UP000030653">
    <property type="component" value="Unassembled WGS sequence"/>
</dbReference>
<organism evidence="14 15">
    <name type="scientific">Dacryopinax primogenitus (strain DJM 731)</name>
    <name type="common">Brown rot fungus</name>
    <dbReference type="NCBI Taxonomy" id="1858805"/>
    <lineage>
        <taxon>Eukaryota</taxon>
        <taxon>Fungi</taxon>
        <taxon>Dikarya</taxon>
        <taxon>Basidiomycota</taxon>
        <taxon>Agaricomycotina</taxon>
        <taxon>Dacrymycetes</taxon>
        <taxon>Dacrymycetales</taxon>
        <taxon>Dacrymycetaceae</taxon>
        <taxon>Dacryopinax</taxon>
    </lineage>
</organism>
<evidence type="ECO:0000256" key="2">
    <source>
        <dbReference type="ARBA" id="ARBA00005377"/>
    </source>
</evidence>
<keyword evidence="9" id="KW-0443">Lipid metabolism</keyword>
<keyword evidence="5" id="KW-0256">Endoplasmic reticulum</keyword>
<evidence type="ECO:0000256" key="11">
    <source>
        <dbReference type="ARBA" id="ARBA00023166"/>
    </source>
</evidence>
<keyword evidence="7 13" id="KW-1133">Transmembrane helix</keyword>
<keyword evidence="11" id="KW-1207">Sterol metabolism</keyword>
<dbReference type="STRING" id="1858805.M5G394"/>
<feature type="transmembrane region" description="Helical" evidence="13">
    <location>
        <begin position="86"/>
        <end position="104"/>
    </location>
</feature>
<dbReference type="InterPro" id="IPR005352">
    <property type="entry name" value="Erg28"/>
</dbReference>